<dbReference type="Proteomes" id="UP000593735">
    <property type="component" value="Chromosome"/>
</dbReference>
<proteinExistence type="predicted"/>
<evidence type="ECO:0000313" key="2">
    <source>
        <dbReference type="Proteomes" id="UP000593735"/>
    </source>
</evidence>
<reference evidence="1 2" key="1">
    <citation type="submission" date="2020-10" db="EMBL/GenBank/DDBJ databases">
        <title>Olsenella immobilis sp.nov., isolated from the mud in a fermentation cellar used for the production of Chinese strong-flavoured liquor.</title>
        <authorList>
            <person name="Lu L."/>
        </authorList>
    </citation>
    <scope>NUCLEOTIDE SEQUENCE [LARGE SCALE GENOMIC DNA]</scope>
    <source>
        <strain evidence="1 2">LZLJ-2</strain>
    </source>
</reference>
<dbReference type="KEGG" id="tio:INP52_06620"/>
<dbReference type="AlphaFoldDB" id="A0A7S7M7B9"/>
<sequence>MAQSLNTHVDLTIRANSYLGLGTHGDVLVGDRAFEYYNEKNPEDFIQIPWDQVDHVAASVLFGGRWISRFAVFCKDGQGTYSFSTRDDKATLRAMRAHLGAQRLVRSASFFQVVAAGFSGLVRSLTRR</sequence>
<dbReference type="InterPro" id="IPR010360">
    <property type="entry name" value="DUF956"/>
</dbReference>
<dbReference type="PIRSF" id="PIRSF021265">
    <property type="entry name" value="DUF956"/>
    <property type="match status" value="1"/>
</dbReference>
<evidence type="ECO:0000313" key="1">
    <source>
        <dbReference type="EMBL" id="QOY60087.1"/>
    </source>
</evidence>
<gene>
    <name evidence="1" type="ORF">INP52_06620</name>
</gene>
<protein>
    <submittedName>
        <fullName evidence="1">DUF956 family protein</fullName>
    </submittedName>
</protein>
<dbReference type="RefSeq" id="WP_194370179.1">
    <property type="nucleotide sequence ID" value="NZ_CP063767.1"/>
</dbReference>
<dbReference type="EMBL" id="CP063767">
    <property type="protein sequence ID" value="QOY60087.1"/>
    <property type="molecule type" value="Genomic_DNA"/>
</dbReference>
<dbReference type="Pfam" id="PF06115">
    <property type="entry name" value="DUF956"/>
    <property type="match status" value="1"/>
</dbReference>
<name>A0A7S7M7B9_9ACTN</name>
<keyword evidence="2" id="KW-1185">Reference proteome</keyword>
<organism evidence="1 2">
    <name type="scientific">Thermophilibacter immobilis</name>
    <dbReference type="NCBI Taxonomy" id="2779519"/>
    <lineage>
        <taxon>Bacteria</taxon>
        <taxon>Bacillati</taxon>
        <taxon>Actinomycetota</taxon>
        <taxon>Coriobacteriia</taxon>
        <taxon>Coriobacteriales</taxon>
        <taxon>Atopobiaceae</taxon>
        <taxon>Thermophilibacter</taxon>
    </lineage>
</organism>
<accession>A0A7S7M7B9</accession>